<keyword evidence="4" id="KW-1003">Cell membrane</keyword>
<dbReference type="PANTHER" id="PTHR45528">
    <property type="entry name" value="SENSOR HISTIDINE KINASE CPXA"/>
    <property type="match status" value="1"/>
</dbReference>
<dbReference type="Pfam" id="PF02518">
    <property type="entry name" value="HATPase_c"/>
    <property type="match status" value="1"/>
</dbReference>
<keyword evidence="9 18" id="KW-0418">Kinase</keyword>
<dbReference type="SMART" id="SM00304">
    <property type="entry name" value="HAMP"/>
    <property type="match status" value="1"/>
</dbReference>
<dbReference type="InterPro" id="IPR003594">
    <property type="entry name" value="HATPase_dom"/>
</dbReference>
<dbReference type="SUPFAM" id="SSF158472">
    <property type="entry name" value="HAMP domain-like"/>
    <property type="match status" value="1"/>
</dbReference>
<evidence type="ECO:0000256" key="7">
    <source>
        <dbReference type="ARBA" id="ARBA00022692"/>
    </source>
</evidence>
<reference evidence="18 19" key="1">
    <citation type="submission" date="2013-03" db="EMBL/GenBank/DDBJ databases">
        <title>Assembly of a new bacterial strain Brevibacillus borstelensis AK1.</title>
        <authorList>
            <person name="Rajan I."/>
            <person name="PoliReddy D."/>
            <person name="Sugumar T."/>
            <person name="Rathinam K."/>
            <person name="Alqarawi S."/>
            <person name="Khalil A.B."/>
            <person name="Sivakumar N."/>
        </authorList>
    </citation>
    <scope>NUCLEOTIDE SEQUENCE [LARGE SCALE GENOMIC DNA]</scope>
    <source>
        <strain evidence="18 19">AK1</strain>
    </source>
</reference>
<organism evidence="18 19">
    <name type="scientific">Brevibacillus borstelensis AK1</name>
    <dbReference type="NCBI Taxonomy" id="1300222"/>
    <lineage>
        <taxon>Bacteria</taxon>
        <taxon>Bacillati</taxon>
        <taxon>Bacillota</taxon>
        <taxon>Bacilli</taxon>
        <taxon>Bacillales</taxon>
        <taxon>Paenibacillaceae</taxon>
        <taxon>Brevibacillus</taxon>
    </lineage>
</organism>
<evidence type="ECO:0000256" key="15">
    <source>
        <dbReference type="SAM" id="Phobius"/>
    </source>
</evidence>
<keyword evidence="5" id="KW-0597">Phosphoprotein</keyword>
<comment type="subcellular location">
    <subcellularLocation>
        <location evidence="2">Cell membrane</location>
        <topology evidence="2">Multi-pass membrane protein</topology>
    </subcellularLocation>
</comment>
<dbReference type="Proteomes" id="UP000012081">
    <property type="component" value="Unassembled WGS sequence"/>
</dbReference>
<dbReference type="PROSITE" id="PS50885">
    <property type="entry name" value="HAMP"/>
    <property type="match status" value="1"/>
</dbReference>
<dbReference type="Gene3D" id="6.10.340.10">
    <property type="match status" value="1"/>
</dbReference>
<dbReference type="EC" id="2.7.13.3" evidence="3"/>
<dbReference type="SUPFAM" id="SSF47384">
    <property type="entry name" value="Homodimeric domain of signal transducing histidine kinase"/>
    <property type="match status" value="1"/>
</dbReference>
<dbReference type="EMBL" id="APBN01000005">
    <property type="protein sequence ID" value="EMT52045.1"/>
    <property type="molecule type" value="Genomic_DNA"/>
</dbReference>
<comment type="caution">
    <text evidence="18">The sequence shown here is derived from an EMBL/GenBank/DDBJ whole genome shotgun (WGS) entry which is preliminary data.</text>
</comment>
<dbReference type="GO" id="GO:0005886">
    <property type="term" value="C:plasma membrane"/>
    <property type="evidence" value="ECO:0007669"/>
    <property type="project" value="UniProtKB-SubCell"/>
</dbReference>
<evidence type="ECO:0000313" key="18">
    <source>
        <dbReference type="EMBL" id="EMT52045.1"/>
    </source>
</evidence>
<evidence type="ECO:0000256" key="10">
    <source>
        <dbReference type="ARBA" id="ARBA00022840"/>
    </source>
</evidence>
<dbReference type="GeneID" id="89498605"/>
<dbReference type="GO" id="GO:0005524">
    <property type="term" value="F:ATP binding"/>
    <property type="evidence" value="ECO:0007669"/>
    <property type="project" value="UniProtKB-KW"/>
</dbReference>
<evidence type="ECO:0000256" key="6">
    <source>
        <dbReference type="ARBA" id="ARBA00022679"/>
    </source>
</evidence>
<dbReference type="InterPro" id="IPR036097">
    <property type="entry name" value="HisK_dim/P_sf"/>
</dbReference>
<keyword evidence="14" id="KW-0175">Coiled coil</keyword>
<dbReference type="InterPro" id="IPR003660">
    <property type="entry name" value="HAMP_dom"/>
</dbReference>
<dbReference type="PANTHER" id="PTHR45528:SF8">
    <property type="entry name" value="HISTIDINE KINASE"/>
    <property type="match status" value="1"/>
</dbReference>
<dbReference type="Gene3D" id="3.30.565.10">
    <property type="entry name" value="Histidine kinase-like ATPase, C-terminal domain"/>
    <property type="match status" value="1"/>
</dbReference>
<feature type="transmembrane region" description="Helical" evidence="15">
    <location>
        <begin position="194"/>
        <end position="211"/>
    </location>
</feature>
<dbReference type="SUPFAM" id="SSF55874">
    <property type="entry name" value="ATPase domain of HSP90 chaperone/DNA topoisomerase II/histidine kinase"/>
    <property type="match status" value="1"/>
</dbReference>
<keyword evidence="7 15" id="KW-0812">Transmembrane</keyword>
<dbReference type="FunFam" id="3.30.565.10:FF:000013">
    <property type="entry name" value="Two-component sensor histidine kinase"/>
    <property type="match status" value="1"/>
</dbReference>
<evidence type="ECO:0000256" key="8">
    <source>
        <dbReference type="ARBA" id="ARBA00022741"/>
    </source>
</evidence>
<dbReference type="InterPro" id="IPR050398">
    <property type="entry name" value="HssS/ArlS-like"/>
</dbReference>
<sequence>MRTLFRWLSPIRWIKTAYRWTKTGFFFLVEYCERSLRFQLILTFSFCILAAVLASSVVNLLTEDMYRRPYVDYSYSMESMDWETRDLARRIQEGEVEDNQYLQELMNRAQELRGVQMLLVDLDGKVLMKSSRATESQVDLYSVISKAMELRSGQNWQGERQEFTAFYPVELNGQKGYVIARGIPEATIQYQVEFNGFVPFSFVLVFFYLFYRFTKRKTGYIEELAASLLVISQGKLDHRVNVRGEDELGSLARNINRMTEELQENIERERRAERTKAELITNVSHDLRTPLTSVIGYLRLLRDNAGSEQERSEYTRIAYEKAEHLKRLVEDLFEYATLSGQGVQLHRQHVSLTGMLEQLVEEYVPLAEEQQLTFCKKLPADRIYVSVDPEKFVRVLENLFSNAIKYGHKPGNIDISLMREGEGVRLTVANKADDLSNEDLRRMFERFYRVEKSRSRKTGGTGLGLAIVKSIVELHGGSIRAELQEGILSFHIWLPADAQEAR</sequence>
<feature type="domain" description="HAMP" evidence="17">
    <location>
        <begin position="215"/>
        <end position="267"/>
    </location>
</feature>
<feature type="coiled-coil region" evidence="14">
    <location>
        <begin position="248"/>
        <end position="275"/>
    </location>
</feature>
<dbReference type="GO" id="GO:0000155">
    <property type="term" value="F:phosphorelay sensor kinase activity"/>
    <property type="evidence" value="ECO:0007669"/>
    <property type="project" value="InterPro"/>
</dbReference>
<evidence type="ECO:0000259" key="16">
    <source>
        <dbReference type="PROSITE" id="PS50109"/>
    </source>
</evidence>
<evidence type="ECO:0000256" key="5">
    <source>
        <dbReference type="ARBA" id="ARBA00022553"/>
    </source>
</evidence>
<keyword evidence="11 15" id="KW-1133">Transmembrane helix</keyword>
<dbReference type="PRINTS" id="PR00344">
    <property type="entry name" value="BCTRLSENSOR"/>
</dbReference>
<dbReference type="Pfam" id="PF00512">
    <property type="entry name" value="HisKA"/>
    <property type="match status" value="1"/>
</dbReference>
<dbReference type="InterPro" id="IPR004358">
    <property type="entry name" value="Sig_transdc_His_kin-like_C"/>
</dbReference>
<dbReference type="SMART" id="SM00387">
    <property type="entry name" value="HATPase_c"/>
    <property type="match status" value="1"/>
</dbReference>
<keyword evidence="6" id="KW-0808">Transferase</keyword>
<evidence type="ECO:0000256" key="9">
    <source>
        <dbReference type="ARBA" id="ARBA00022777"/>
    </source>
</evidence>
<evidence type="ECO:0000256" key="11">
    <source>
        <dbReference type="ARBA" id="ARBA00022989"/>
    </source>
</evidence>
<dbReference type="FunFam" id="1.10.287.130:FF:000001">
    <property type="entry name" value="Two-component sensor histidine kinase"/>
    <property type="match status" value="1"/>
</dbReference>
<dbReference type="RefSeq" id="WP_003389069.1">
    <property type="nucleotide sequence ID" value="NZ_APBN01000005.1"/>
</dbReference>
<dbReference type="InterPro" id="IPR005467">
    <property type="entry name" value="His_kinase_dom"/>
</dbReference>
<dbReference type="STRING" id="1300222.I532_14418"/>
<dbReference type="CDD" id="cd06225">
    <property type="entry name" value="HAMP"/>
    <property type="match status" value="1"/>
</dbReference>
<evidence type="ECO:0000259" key="17">
    <source>
        <dbReference type="PROSITE" id="PS50885"/>
    </source>
</evidence>
<protein>
    <recommendedName>
        <fullName evidence="3">histidine kinase</fullName>
        <ecNumber evidence="3">2.7.13.3</ecNumber>
    </recommendedName>
</protein>
<dbReference type="PROSITE" id="PS50109">
    <property type="entry name" value="HIS_KIN"/>
    <property type="match status" value="1"/>
</dbReference>
<keyword evidence="8" id="KW-0547">Nucleotide-binding</keyword>
<evidence type="ECO:0000256" key="12">
    <source>
        <dbReference type="ARBA" id="ARBA00023012"/>
    </source>
</evidence>
<name>M8E994_9BACL</name>
<dbReference type="PATRIC" id="fig|1300222.3.peg.3013"/>
<feature type="domain" description="Histidine kinase" evidence="16">
    <location>
        <begin position="282"/>
        <end position="498"/>
    </location>
</feature>
<evidence type="ECO:0000256" key="4">
    <source>
        <dbReference type="ARBA" id="ARBA00022475"/>
    </source>
</evidence>
<dbReference type="CDD" id="cd00082">
    <property type="entry name" value="HisKA"/>
    <property type="match status" value="1"/>
</dbReference>
<evidence type="ECO:0000256" key="1">
    <source>
        <dbReference type="ARBA" id="ARBA00000085"/>
    </source>
</evidence>
<evidence type="ECO:0000256" key="14">
    <source>
        <dbReference type="SAM" id="Coils"/>
    </source>
</evidence>
<evidence type="ECO:0000256" key="3">
    <source>
        <dbReference type="ARBA" id="ARBA00012438"/>
    </source>
</evidence>
<keyword evidence="13 15" id="KW-0472">Membrane</keyword>
<feature type="transmembrane region" description="Helical" evidence="15">
    <location>
        <begin position="40"/>
        <end position="61"/>
    </location>
</feature>
<keyword evidence="19" id="KW-1185">Reference proteome</keyword>
<comment type="catalytic activity">
    <reaction evidence="1">
        <text>ATP + protein L-histidine = ADP + protein N-phospho-L-histidine.</text>
        <dbReference type="EC" id="2.7.13.3"/>
    </reaction>
</comment>
<keyword evidence="10" id="KW-0067">ATP-binding</keyword>
<evidence type="ECO:0000313" key="19">
    <source>
        <dbReference type="Proteomes" id="UP000012081"/>
    </source>
</evidence>
<evidence type="ECO:0000256" key="2">
    <source>
        <dbReference type="ARBA" id="ARBA00004651"/>
    </source>
</evidence>
<dbReference type="AlphaFoldDB" id="M8E994"/>
<evidence type="ECO:0000256" key="13">
    <source>
        <dbReference type="ARBA" id="ARBA00023136"/>
    </source>
</evidence>
<accession>M8E994</accession>
<dbReference type="OrthoDB" id="9792991at2"/>
<dbReference type="InterPro" id="IPR036890">
    <property type="entry name" value="HATPase_C_sf"/>
</dbReference>
<dbReference type="Gene3D" id="1.10.287.130">
    <property type="match status" value="1"/>
</dbReference>
<gene>
    <name evidence="18" type="ORF">I532_14418</name>
</gene>
<dbReference type="InterPro" id="IPR003661">
    <property type="entry name" value="HisK_dim/P_dom"/>
</dbReference>
<dbReference type="Pfam" id="PF00672">
    <property type="entry name" value="HAMP"/>
    <property type="match status" value="1"/>
</dbReference>
<proteinExistence type="predicted"/>
<keyword evidence="12" id="KW-0902">Two-component regulatory system</keyword>
<dbReference type="SMART" id="SM00388">
    <property type="entry name" value="HisKA"/>
    <property type="match status" value="1"/>
</dbReference>